<comment type="caution">
    <text evidence="1">The sequence shown here is derived from an EMBL/GenBank/DDBJ whole genome shotgun (WGS) entry which is preliminary data.</text>
</comment>
<evidence type="ECO:0000313" key="1">
    <source>
        <dbReference type="EMBL" id="SMC41372.1"/>
    </source>
</evidence>
<keyword evidence="2" id="KW-1185">Reference proteome</keyword>
<accession>A0AC61PIT7</accession>
<proteinExistence type="predicted"/>
<sequence>MSEQKNKRDFRNTLIMLRDALKHLLLHNGWLKLIAIVISICLWAGLISQDESITRDKTFQDVRVTVQGTEIMKNNGYIVVSDLEGLTADFTAAVPQKQYEAADPSYYNIRLDLSRINQTGTQEINIDKSYSKQYGKVTSITPSSVTVEVENYKLKKIGVRASCPKPDGVWYDLTCDPTTFVIYGPQSIVDEVFFARVDIDPEDIDWTEGQYSGAFQFKLYNRAGQEVDASKITVTSANIETNSVIVTFTILPEKAFHASDLINITGTPAKGYKVNNVRFSPETIKVADSSDILDEMETLYLDSDTVNIDRAKEDVTTQIQVYKPTDNSQMVNGTTITVTVDIEPTEEEP</sequence>
<protein>
    <submittedName>
        <fullName evidence="1">YbbR domain-containing protein</fullName>
    </submittedName>
</protein>
<organism evidence="1 2">
    <name type="scientific">Aristaeella lactis</name>
    <dbReference type="NCBI Taxonomy" id="3046383"/>
    <lineage>
        <taxon>Bacteria</taxon>
        <taxon>Bacillati</taxon>
        <taxon>Bacillota</taxon>
        <taxon>Clostridia</taxon>
        <taxon>Eubacteriales</taxon>
        <taxon>Aristaeellaceae</taxon>
        <taxon>Aristaeella</taxon>
    </lineage>
</organism>
<reference evidence="1" key="1">
    <citation type="submission" date="2017-04" db="EMBL/GenBank/DDBJ databases">
        <authorList>
            <person name="Varghese N."/>
            <person name="Submissions S."/>
        </authorList>
    </citation>
    <scope>NUCLEOTIDE SEQUENCE</scope>
    <source>
        <strain evidence="1">WTE2008</strain>
    </source>
</reference>
<gene>
    <name evidence="1" type="ORF">SAMN06297397_0751</name>
</gene>
<dbReference type="Proteomes" id="UP000192328">
    <property type="component" value="Unassembled WGS sequence"/>
</dbReference>
<name>A0AC61PIT7_9FIRM</name>
<dbReference type="EMBL" id="FWXZ01000001">
    <property type="protein sequence ID" value="SMC41372.1"/>
    <property type="molecule type" value="Genomic_DNA"/>
</dbReference>
<evidence type="ECO:0000313" key="2">
    <source>
        <dbReference type="Proteomes" id="UP000192328"/>
    </source>
</evidence>